<feature type="transmembrane region" description="Helical" evidence="7">
    <location>
        <begin position="49"/>
        <end position="69"/>
    </location>
</feature>
<dbReference type="InterPro" id="IPR000620">
    <property type="entry name" value="EamA_dom"/>
</dbReference>
<dbReference type="EMBL" id="JANEYG010000001">
    <property type="protein sequence ID" value="KAJ8926015.1"/>
    <property type="molecule type" value="Genomic_DNA"/>
</dbReference>
<dbReference type="SUPFAM" id="SSF103481">
    <property type="entry name" value="Multidrug resistance efflux transporter EmrE"/>
    <property type="match status" value="1"/>
</dbReference>
<evidence type="ECO:0000313" key="9">
    <source>
        <dbReference type="EMBL" id="KAJ8926015.1"/>
    </source>
</evidence>
<feature type="transmembrane region" description="Helical" evidence="7">
    <location>
        <begin position="355"/>
        <end position="381"/>
    </location>
</feature>
<dbReference type="PANTHER" id="PTHR23051:SF0">
    <property type="entry name" value="SOLUTE CARRIER FAMILY 35 MEMBER F5"/>
    <property type="match status" value="1"/>
</dbReference>
<evidence type="ECO:0000256" key="2">
    <source>
        <dbReference type="ARBA" id="ARBA00007863"/>
    </source>
</evidence>
<evidence type="ECO:0000259" key="8">
    <source>
        <dbReference type="Pfam" id="PF00892"/>
    </source>
</evidence>
<evidence type="ECO:0000256" key="4">
    <source>
        <dbReference type="ARBA" id="ARBA00022989"/>
    </source>
</evidence>
<evidence type="ECO:0000256" key="3">
    <source>
        <dbReference type="ARBA" id="ARBA00022692"/>
    </source>
</evidence>
<evidence type="ECO:0000256" key="1">
    <source>
        <dbReference type="ARBA" id="ARBA00004141"/>
    </source>
</evidence>
<sequence length="467" mass="53055">MDPSFGSMLTKSQRLILGSLVLILVDVIWVSSSELTKFIYSNETFEKPFFCTYIKTSMFTLYLVGFLFWPPWKETCSRPANYVFIDPDQEDDNYYTEANSSLSNPVYVPVKTPERENLDRSSGTESDDSSVRSVRFNKLAEVRHMSETDATEALLARLSYQASVRAGELAKRAASRLPVVRVANIALIFCLLWFLANYSYQVALSETEAGMVNVLSSTSSLFTLILASLFPSNSADKFTLSKLVAVCLSIAGIILVSLSDLSLEKQIPLGVVLSLFSAFFYATYLVFLRRKVDHEDKMNIPLFFGFVGLFNLLLLWPLFFFLHFSKLEVFEWPSKEQMLFLLLNGLLGTVLSEALWLWGCFLTSSLMATIAMSLTIPMTMLTDVVLKKVSYPVLFYTGTVPMLIAFLAVSVLSHYENWDPVYNVLRCAYLSICRRTRFIRFRFREMPSEQTEALIGINAERDTTKVW</sequence>
<feature type="transmembrane region" description="Helical" evidence="7">
    <location>
        <begin position="243"/>
        <end position="261"/>
    </location>
</feature>
<dbReference type="PANTHER" id="PTHR23051">
    <property type="entry name" value="SOLUTE CARRIER FAMILY 35, MEMBER F5"/>
    <property type="match status" value="1"/>
</dbReference>
<dbReference type="InterPro" id="IPR037185">
    <property type="entry name" value="EmrE-like"/>
</dbReference>
<proteinExistence type="inferred from homology"/>
<evidence type="ECO:0000256" key="5">
    <source>
        <dbReference type="ARBA" id="ARBA00023136"/>
    </source>
</evidence>
<reference evidence="9 10" key="1">
    <citation type="journal article" date="2023" name="Insect Mol. Biol.">
        <title>Genome sequencing provides insights into the evolution of gene families encoding plant cell wall-degrading enzymes in longhorned beetles.</title>
        <authorList>
            <person name="Shin N.R."/>
            <person name="Okamura Y."/>
            <person name="Kirsch R."/>
            <person name="Pauchet Y."/>
        </authorList>
    </citation>
    <scope>NUCLEOTIDE SEQUENCE [LARGE SCALE GENOMIC DNA]</scope>
    <source>
        <strain evidence="9">EAD_L_NR</strain>
    </source>
</reference>
<evidence type="ECO:0000256" key="7">
    <source>
        <dbReference type="SAM" id="Phobius"/>
    </source>
</evidence>
<keyword evidence="5 7" id="KW-0472">Membrane</keyword>
<name>A0AAV8WIM0_9CUCU</name>
<accession>A0AAV8WIM0</accession>
<feature type="transmembrane region" description="Helical" evidence="7">
    <location>
        <begin position="179"/>
        <end position="200"/>
    </location>
</feature>
<dbReference type="GO" id="GO:0016020">
    <property type="term" value="C:membrane"/>
    <property type="evidence" value="ECO:0007669"/>
    <property type="project" value="UniProtKB-SubCell"/>
</dbReference>
<dbReference type="Pfam" id="PF00892">
    <property type="entry name" value="EamA"/>
    <property type="match status" value="1"/>
</dbReference>
<comment type="subcellular location">
    <subcellularLocation>
        <location evidence="1">Membrane</location>
        <topology evidence="1">Multi-pass membrane protein</topology>
    </subcellularLocation>
</comment>
<organism evidence="9 10">
    <name type="scientific">Exocentrus adspersus</name>
    <dbReference type="NCBI Taxonomy" id="1586481"/>
    <lineage>
        <taxon>Eukaryota</taxon>
        <taxon>Metazoa</taxon>
        <taxon>Ecdysozoa</taxon>
        <taxon>Arthropoda</taxon>
        <taxon>Hexapoda</taxon>
        <taxon>Insecta</taxon>
        <taxon>Pterygota</taxon>
        <taxon>Neoptera</taxon>
        <taxon>Endopterygota</taxon>
        <taxon>Coleoptera</taxon>
        <taxon>Polyphaga</taxon>
        <taxon>Cucujiformia</taxon>
        <taxon>Chrysomeloidea</taxon>
        <taxon>Cerambycidae</taxon>
        <taxon>Lamiinae</taxon>
        <taxon>Acanthocinini</taxon>
        <taxon>Exocentrus</taxon>
    </lineage>
</organism>
<protein>
    <recommendedName>
        <fullName evidence="6">Solute carrier family 35 member F5</fullName>
    </recommendedName>
</protein>
<dbReference type="AlphaFoldDB" id="A0AAV8WIM0"/>
<feature type="transmembrane region" description="Helical" evidence="7">
    <location>
        <begin position="393"/>
        <end position="415"/>
    </location>
</feature>
<evidence type="ECO:0000313" key="10">
    <source>
        <dbReference type="Proteomes" id="UP001159042"/>
    </source>
</evidence>
<keyword evidence="3 7" id="KW-0812">Transmembrane</keyword>
<keyword evidence="10" id="KW-1185">Reference proteome</keyword>
<feature type="transmembrane region" description="Helical" evidence="7">
    <location>
        <begin position="267"/>
        <end position="288"/>
    </location>
</feature>
<feature type="transmembrane region" description="Helical" evidence="7">
    <location>
        <begin position="300"/>
        <end position="324"/>
    </location>
</feature>
<evidence type="ECO:0000256" key="6">
    <source>
        <dbReference type="ARBA" id="ARBA00040744"/>
    </source>
</evidence>
<feature type="transmembrane region" description="Helical" evidence="7">
    <location>
        <begin position="212"/>
        <end position="231"/>
    </location>
</feature>
<comment type="similarity">
    <text evidence="2">Belongs to the SLC35F solute transporter family.</text>
</comment>
<comment type="caution">
    <text evidence="9">The sequence shown here is derived from an EMBL/GenBank/DDBJ whole genome shotgun (WGS) entry which is preliminary data.</text>
</comment>
<keyword evidence="4 7" id="KW-1133">Transmembrane helix</keyword>
<gene>
    <name evidence="9" type="ORF">NQ315_009870</name>
</gene>
<feature type="domain" description="EamA" evidence="8">
    <location>
        <begin position="269"/>
        <end position="410"/>
    </location>
</feature>
<dbReference type="Proteomes" id="UP001159042">
    <property type="component" value="Unassembled WGS sequence"/>
</dbReference>